<gene>
    <name evidence="2" type="ORF">RS130_03565</name>
</gene>
<sequence>MKHSINLYSAKLQPQLRLLSLPFVLISWGLVLAIFLAIDGYLVFSDQKLATDLQRLENERTQKSALLSSLQLELENVAEDPKLVEEVAKKQQTARVKNRVYKELAGQASEKSSGFAKLMVDLAENYHSELWLTSIYFDRQSVRIEGAADNSAVIPIWVNNLGRSKYFKGQEFSDTRIYRDDGQQLNFVLSSDNSKNTAQVTNYE</sequence>
<accession>A0ABU3ST07</accession>
<keyword evidence="1" id="KW-0812">Transmembrane</keyword>
<keyword evidence="1" id="KW-0472">Membrane</keyword>
<proteinExistence type="predicted"/>
<dbReference type="InterPro" id="IPR007813">
    <property type="entry name" value="PilN"/>
</dbReference>
<organism evidence="2 3">
    <name type="scientific">Paraglaciecola aquimarina</name>
    <dbReference type="NCBI Taxonomy" id="1235557"/>
    <lineage>
        <taxon>Bacteria</taxon>
        <taxon>Pseudomonadati</taxon>
        <taxon>Pseudomonadota</taxon>
        <taxon>Gammaproteobacteria</taxon>
        <taxon>Alteromonadales</taxon>
        <taxon>Alteromonadaceae</taxon>
        <taxon>Paraglaciecola</taxon>
    </lineage>
</organism>
<dbReference type="Proteomes" id="UP001247805">
    <property type="component" value="Unassembled WGS sequence"/>
</dbReference>
<keyword evidence="1" id="KW-1133">Transmembrane helix</keyword>
<dbReference type="EMBL" id="JAWDIO010000002">
    <property type="protein sequence ID" value="MDU0353130.1"/>
    <property type="molecule type" value="Genomic_DNA"/>
</dbReference>
<name>A0ABU3ST07_9ALTE</name>
<keyword evidence="3" id="KW-1185">Reference proteome</keyword>
<evidence type="ECO:0000313" key="2">
    <source>
        <dbReference type="EMBL" id="MDU0353130.1"/>
    </source>
</evidence>
<reference evidence="2 3" key="1">
    <citation type="submission" date="2023-10" db="EMBL/GenBank/DDBJ databases">
        <title>Glaciecola aquimarina strain GGW-M5 nov., isolated from a coastal seawater.</title>
        <authorList>
            <person name="Bayburt H."/>
            <person name="Kim J.M."/>
            <person name="Choi B.J."/>
            <person name="Jeon C.O."/>
        </authorList>
    </citation>
    <scope>NUCLEOTIDE SEQUENCE [LARGE SCALE GENOMIC DNA]</scope>
    <source>
        <strain evidence="2 3">KCTC 32108</strain>
    </source>
</reference>
<dbReference type="Pfam" id="PF05137">
    <property type="entry name" value="PilN"/>
    <property type="match status" value="1"/>
</dbReference>
<dbReference type="RefSeq" id="WP_316024823.1">
    <property type="nucleotide sequence ID" value="NZ_JAWDIO010000002.1"/>
</dbReference>
<protein>
    <submittedName>
        <fullName evidence="2">PilN domain-containing protein</fullName>
    </submittedName>
</protein>
<evidence type="ECO:0000256" key="1">
    <source>
        <dbReference type="SAM" id="Phobius"/>
    </source>
</evidence>
<evidence type="ECO:0000313" key="3">
    <source>
        <dbReference type="Proteomes" id="UP001247805"/>
    </source>
</evidence>
<feature type="transmembrane region" description="Helical" evidence="1">
    <location>
        <begin position="21"/>
        <end position="44"/>
    </location>
</feature>
<comment type="caution">
    <text evidence="2">The sequence shown here is derived from an EMBL/GenBank/DDBJ whole genome shotgun (WGS) entry which is preliminary data.</text>
</comment>